<evidence type="ECO:0000256" key="1">
    <source>
        <dbReference type="SAM" id="Phobius"/>
    </source>
</evidence>
<sequence length="267" mass="30198">MKLGLKNALSRTLGDLDDIKPRIIILNVEVFHALFASYAMQSSSSSLTAVMLIVSDFIHACVSHYDVNKLLTQISTLTNNLQHRDSMKVTSDMSVLDIALLVIEEDPDAVSPIDQIPSNEDTSLMPTVKHLTQIAPSPNTEASLQTVGPSFRIGTYLNVMFRLPNRAYYPAIKNMDDEQLRRTAYTVTAYACFEVVSLILISFLPWRRLRVSVLHQLAFVLEEKWAVVQFYVVMWVAHTVHSSLEHLGVDYSFKFAWVYENNNTISL</sequence>
<keyword evidence="1" id="KW-1133">Transmembrane helix</keyword>
<dbReference type="EMBL" id="SPLM01000075">
    <property type="protein sequence ID" value="TMW61630.1"/>
    <property type="molecule type" value="Genomic_DNA"/>
</dbReference>
<dbReference type="OrthoDB" id="99291at2759"/>
<evidence type="ECO:0000313" key="2">
    <source>
        <dbReference type="EMBL" id="TMW61630.1"/>
    </source>
</evidence>
<dbReference type="Proteomes" id="UP000794436">
    <property type="component" value="Unassembled WGS sequence"/>
</dbReference>
<feature type="transmembrane region" description="Helical" evidence="1">
    <location>
        <begin position="183"/>
        <end position="206"/>
    </location>
</feature>
<evidence type="ECO:0000313" key="3">
    <source>
        <dbReference type="Proteomes" id="UP000794436"/>
    </source>
</evidence>
<keyword evidence="1" id="KW-0472">Membrane</keyword>
<dbReference type="AlphaFoldDB" id="A0A8K1CEB6"/>
<accession>A0A8K1CEB6</accession>
<organism evidence="2 3">
    <name type="scientific">Pythium oligandrum</name>
    <name type="common">Mycoparasitic fungus</name>
    <dbReference type="NCBI Taxonomy" id="41045"/>
    <lineage>
        <taxon>Eukaryota</taxon>
        <taxon>Sar</taxon>
        <taxon>Stramenopiles</taxon>
        <taxon>Oomycota</taxon>
        <taxon>Peronosporomycetes</taxon>
        <taxon>Pythiales</taxon>
        <taxon>Pythiaceae</taxon>
        <taxon>Pythium</taxon>
    </lineage>
</organism>
<reference evidence="2" key="1">
    <citation type="submission" date="2019-03" db="EMBL/GenBank/DDBJ databases">
        <title>Long read genome sequence of the mycoparasitic Pythium oligandrum ATCC 38472 isolated from sugarbeet rhizosphere.</title>
        <authorList>
            <person name="Gaulin E."/>
        </authorList>
    </citation>
    <scope>NUCLEOTIDE SEQUENCE</scope>
    <source>
        <strain evidence="2">ATCC 38472_TT</strain>
    </source>
</reference>
<proteinExistence type="predicted"/>
<keyword evidence="1" id="KW-0812">Transmembrane</keyword>
<protein>
    <submittedName>
        <fullName evidence="2">Uncharacterized protein</fullName>
    </submittedName>
</protein>
<name>A0A8K1CEB6_PYTOL</name>
<comment type="caution">
    <text evidence="2">The sequence shown here is derived from an EMBL/GenBank/DDBJ whole genome shotgun (WGS) entry which is preliminary data.</text>
</comment>
<gene>
    <name evidence="2" type="ORF">Poli38472_010693</name>
</gene>
<keyword evidence="3" id="KW-1185">Reference proteome</keyword>